<evidence type="ECO:0000259" key="6">
    <source>
        <dbReference type="Pfam" id="PF04542"/>
    </source>
</evidence>
<dbReference type="InterPro" id="IPR036388">
    <property type="entry name" value="WH-like_DNA-bd_sf"/>
</dbReference>
<keyword evidence="3" id="KW-0731">Sigma factor</keyword>
<dbReference type="InterPro" id="IPR013249">
    <property type="entry name" value="RNA_pol_sigma70_r4_t2"/>
</dbReference>
<dbReference type="Proteomes" id="UP000604117">
    <property type="component" value="Unassembled WGS sequence"/>
</dbReference>
<evidence type="ECO:0000256" key="3">
    <source>
        <dbReference type="ARBA" id="ARBA00023082"/>
    </source>
</evidence>
<gene>
    <name evidence="8" type="ORF">Asi02nite_28500</name>
</gene>
<dbReference type="PANTHER" id="PTHR43133">
    <property type="entry name" value="RNA POLYMERASE ECF-TYPE SIGMA FACTO"/>
    <property type="match status" value="1"/>
</dbReference>
<comment type="similarity">
    <text evidence="1">Belongs to the sigma-70 factor family. ECF subfamily.</text>
</comment>
<evidence type="ECO:0000256" key="5">
    <source>
        <dbReference type="ARBA" id="ARBA00023163"/>
    </source>
</evidence>
<protein>
    <submittedName>
        <fullName evidence="8">DNA-directed RNA polymerase sigma-70 factor</fullName>
    </submittedName>
</protein>
<proteinExistence type="inferred from homology"/>
<dbReference type="Pfam" id="PF04542">
    <property type="entry name" value="Sigma70_r2"/>
    <property type="match status" value="1"/>
</dbReference>
<feature type="domain" description="RNA polymerase sigma-70 region 2" evidence="6">
    <location>
        <begin position="9"/>
        <end position="73"/>
    </location>
</feature>
<evidence type="ECO:0000313" key="9">
    <source>
        <dbReference type="Proteomes" id="UP000604117"/>
    </source>
</evidence>
<evidence type="ECO:0000313" key="8">
    <source>
        <dbReference type="EMBL" id="GIF73332.1"/>
    </source>
</evidence>
<keyword evidence="4" id="KW-0238">DNA-binding</keyword>
<dbReference type="InterPro" id="IPR013325">
    <property type="entry name" value="RNA_pol_sigma_r2"/>
</dbReference>
<dbReference type="EMBL" id="BONE01000020">
    <property type="protein sequence ID" value="GIF73332.1"/>
    <property type="molecule type" value="Genomic_DNA"/>
</dbReference>
<dbReference type="Gene3D" id="1.10.10.10">
    <property type="entry name" value="Winged helix-like DNA-binding domain superfamily/Winged helix DNA-binding domain"/>
    <property type="match status" value="1"/>
</dbReference>
<keyword evidence="5" id="KW-0804">Transcription</keyword>
<evidence type="ECO:0000259" key="7">
    <source>
        <dbReference type="Pfam" id="PF08281"/>
    </source>
</evidence>
<sequence>MGTDFESFFRARAPALLRTAYLLTGDRHLAEDLVQEALARTFRAWRRIGDSGNPEAYARRVMYHLQVSRWRLRRVVETMPGDLPEQHGHVDHAHDAVERLALRRALLALPVRQRAVVVLRYFEDHSDTEIADILNCRVGTVKSHSARALRRLRALMPDLDLAEGVTR</sequence>
<name>A0ABQ4CPZ4_9ACTN</name>
<accession>A0ABQ4CPZ4</accession>
<dbReference type="InterPro" id="IPR013324">
    <property type="entry name" value="RNA_pol_sigma_r3/r4-like"/>
</dbReference>
<evidence type="ECO:0000256" key="1">
    <source>
        <dbReference type="ARBA" id="ARBA00010641"/>
    </source>
</evidence>
<feature type="domain" description="RNA polymerase sigma factor 70 region 4 type 2" evidence="7">
    <location>
        <begin position="100"/>
        <end position="152"/>
    </location>
</feature>
<dbReference type="InterPro" id="IPR039425">
    <property type="entry name" value="RNA_pol_sigma-70-like"/>
</dbReference>
<dbReference type="InterPro" id="IPR007627">
    <property type="entry name" value="RNA_pol_sigma70_r2"/>
</dbReference>
<comment type="caution">
    <text evidence="8">The sequence shown here is derived from an EMBL/GenBank/DDBJ whole genome shotgun (WGS) entry which is preliminary data.</text>
</comment>
<keyword evidence="9" id="KW-1185">Reference proteome</keyword>
<evidence type="ECO:0000256" key="4">
    <source>
        <dbReference type="ARBA" id="ARBA00023125"/>
    </source>
</evidence>
<keyword evidence="8" id="KW-0240">DNA-directed RNA polymerase</keyword>
<dbReference type="NCBIfam" id="TIGR02937">
    <property type="entry name" value="sigma70-ECF"/>
    <property type="match status" value="1"/>
</dbReference>
<dbReference type="Pfam" id="PF08281">
    <property type="entry name" value="Sigma70_r4_2"/>
    <property type="match status" value="1"/>
</dbReference>
<dbReference type="PANTHER" id="PTHR43133:SF50">
    <property type="entry name" value="ECF RNA POLYMERASE SIGMA FACTOR SIGM"/>
    <property type="match status" value="1"/>
</dbReference>
<dbReference type="SUPFAM" id="SSF88659">
    <property type="entry name" value="Sigma3 and sigma4 domains of RNA polymerase sigma factors"/>
    <property type="match status" value="1"/>
</dbReference>
<keyword evidence="2" id="KW-0805">Transcription regulation</keyword>
<dbReference type="NCBIfam" id="TIGR02983">
    <property type="entry name" value="SigE-fam_strep"/>
    <property type="match status" value="1"/>
</dbReference>
<evidence type="ECO:0000256" key="2">
    <source>
        <dbReference type="ARBA" id="ARBA00023015"/>
    </source>
</evidence>
<reference evidence="8 9" key="1">
    <citation type="submission" date="2021-01" db="EMBL/GenBank/DDBJ databases">
        <title>Whole genome shotgun sequence of Asanoa siamensis NBRC 107932.</title>
        <authorList>
            <person name="Komaki H."/>
            <person name="Tamura T."/>
        </authorList>
    </citation>
    <scope>NUCLEOTIDE SEQUENCE [LARGE SCALE GENOMIC DNA]</scope>
    <source>
        <strain evidence="8 9">NBRC 107932</strain>
    </source>
</reference>
<dbReference type="Gene3D" id="1.10.1740.10">
    <property type="match status" value="1"/>
</dbReference>
<dbReference type="GO" id="GO:0000428">
    <property type="term" value="C:DNA-directed RNA polymerase complex"/>
    <property type="evidence" value="ECO:0007669"/>
    <property type="project" value="UniProtKB-KW"/>
</dbReference>
<dbReference type="SUPFAM" id="SSF88946">
    <property type="entry name" value="Sigma2 domain of RNA polymerase sigma factors"/>
    <property type="match status" value="1"/>
</dbReference>
<dbReference type="InterPro" id="IPR014284">
    <property type="entry name" value="RNA_pol_sigma-70_dom"/>
</dbReference>
<dbReference type="InterPro" id="IPR014325">
    <property type="entry name" value="RNA_pol_sigma-E_actinobac"/>
</dbReference>
<organism evidence="8 9">
    <name type="scientific">Asanoa siamensis</name>
    <dbReference type="NCBI Taxonomy" id="926357"/>
    <lineage>
        <taxon>Bacteria</taxon>
        <taxon>Bacillati</taxon>
        <taxon>Actinomycetota</taxon>
        <taxon>Actinomycetes</taxon>
        <taxon>Micromonosporales</taxon>
        <taxon>Micromonosporaceae</taxon>
        <taxon>Asanoa</taxon>
    </lineage>
</organism>